<feature type="non-terminal residue" evidence="1">
    <location>
        <position position="1"/>
    </location>
</feature>
<dbReference type="InterPro" id="IPR036397">
    <property type="entry name" value="RNaseH_sf"/>
</dbReference>
<dbReference type="PANTHER" id="PTHR45835:SF99">
    <property type="entry name" value="CHROMO DOMAIN-CONTAINING PROTEIN-RELATED"/>
    <property type="match status" value="1"/>
</dbReference>
<evidence type="ECO:0000313" key="1">
    <source>
        <dbReference type="EMBL" id="GJT81373.1"/>
    </source>
</evidence>
<organism evidence="1 2">
    <name type="scientific">Tanacetum coccineum</name>
    <dbReference type="NCBI Taxonomy" id="301880"/>
    <lineage>
        <taxon>Eukaryota</taxon>
        <taxon>Viridiplantae</taxon>
        <taxon>Streptophyta</taxon>
        <taxon>Embryophyta</taxon>
        <taxon>Tracheophyta</taxon>
        <taxon>Spermatophyta</taxon>
        <taxon>Magnoliopsida</taxon>
        <taxon>eudicotyledons</taxon>
        <taxon>Gunneridae</taxon>
        <taxon>Pentapetalae</taxon>
        <taxon>asterids</taxon>
        <taxon>campanulids</taxon>
        <taxon>Asterales</taxon>
        <taxon>Asteraceae</taxon>
        <taxon>Asteroideae</taxon>
        <taxon>Anthemideae</taxon>
        <taxon>Anthemidinae</taxon>
        <taxon>Tanacetum</taxon>
    </lineage>
</organism>
<dbReference type="PANTHER" id="PTHR45835">
    <property type="entry name" value="YALI0A06105P"/>
    <property type="match status" value="1"/>
</dbReference>
<keyword evidence="2" id="KW-1185">Reference proteome</keyword>
<evidence type="ECO:0000313" key="2">
    <source>
        <dbReference type="Proteomes" id="UP001151760"/>
    </source>
</evidence>
<dbReference type="Gene3D" id="3.30.420.10">
    <property type="entry name" value="Ribonuclease H-like superfamily/Ribonuclease H"/>
    <property type="match status" value="1"/>
</dbReference>
<protein>
    <submittedName>
        <fullName evidence="1">Reverse transcriptase domain-containing protein</fullName>
    </submittedName>
</protein>
<keyword evidence="1" id="KW-0548">Nucleotidyltransferase</keyword>
<keyword evidence="1" id="KW-0695">RNA-directed DNA polymerase</keyword>
<reference evidence="1" key="1">
    <citation type="journal article" date="2022" name="Int. J. Mol. Sci.">
        <title>Draft Genome of Tanacetum Coccineum: Genomic Comparison of Closely Related Tanacetum-Family Plants.</title>
        <authorList>
            <person name="Yamashiro T."/>
            <person name="Shiraishi A."/>
            <person name="Nakayama K."/>
            <person name="Satake H."/>
        </authorList>
    </citation>
    <scope>NUCLEOTIDE SEQUENCE</scope>
</reference>
<name>A0ABQ5H0F1_9ASTR</name>
<proteinExistence type="predicted"/>
<gene>
    <name evidence="1" type="ORF">Tco_1055715</name>
</gene>
<reference evidence="1" key="2">
    <citation type="submission" date="2022-01" db="EMBL/GenBank/DDBJ databases">
        <authorList>
            <person name="Yamashiro T."/>
            <person name="Shiraishi A."/>
            <person name="Satake H."/>
            <person name="Nakayama K."/>
        </authorList>
    </citation>
    <scope>NUCLEOTIDE SEQUENCE</scope>
</reference>
<accession>A0ABQ5H0F1</accession>
<dbReference type="EMBL" id="BQNB010019077">
    <property type="protein sequence ID" value="GJT81373.1"/>
    <property type="molecule type" value="Genomic_DNA"/>
</dbReference>
<dbReference type="GO" id="GO:0003964">
    <property type="term" value="F:RNA-directed DNA polymerase activity"/>
    <property type="evidence" value="ECO:0007669"/>
    <property type="project" value="UniProtKB-KW"/>
</dbReference>
<keyword evidence="1" id="KW-0808">Transferase</keyword>
<comment type="caution">
    <text evidence="1">The sequence shown here is derived from an EMBL/GenBank/DDBJ whole genome shotgun (WGS) entry which is preliminary data.</text>
</comment>
<sequence>KCRHSLTETRKIDDVENDLKIRNVTLEAQTEARKPENLKSEDVGVKDECQKPFGLVVQPEIPQWKWDSITMDFVNKLPKTQGGNDTIWEIVDRLTKSAHFLPMRETDPMDKLARLYLKEVVTRHGIQIFAKTHIICKTIENGAKKQELSGSIWSSSIITQIQDEVVKSSRAFHRKKHKKTSPRVPSNFIGPACNPFYGPGQPIIA</sequence>
<dbReference type="Proteomes" id="UP001151760">
    <property type="component" value="Unassembled WGS sequence"/>
</dbReference>
<dbReference type="SUPFAM" id="SSF53098">
    <property type="entry name" value="Ribonuclease H-like"/>
    <property type="match status" value="1"/>
</dbReference>
<dbReference type="InterPro" id="IPR012337">
    <property type="entry name" value="RNaseH-like_sf"/>
</dbReference>